<comment type="caution">
    <text evidence="7">The sequence shown here is derived from an EMBL/GenBank/DDBJ whole genome shotgun (WGS) entry which is preliminary data.</text>
</comment>
<keyword evidence="3 6" id="KW-0732">Signal</keyword>
<dbReference type="PANTHER" id="PTHR22906:SF43">
    <property type="entry name" value="PROPERDIN"/>
    <property type="match status" value="1"/>
</dbReference>
<reference evidence="7" key="1">
    <citation type="submission" date="2022-03" db="EMBL/GenBank/DDBJ databases">
        <authorList>
            <person name="Martin C."/>
        </authorList>
    </citation>
    <scope>NUCLEOTIDE SEQUENCE</scope>
</reference>
<proteinExistence type="predicted"/>
<comment type="subcellular location">
    <subcellularLocation>
        <location evidence="1">Secreted</location>
    </subcellularLocation>
</comment>
<evidence type="ECO:0000256" key="1">
    <source>
        <dbReference type="ARBA" id="ARBA00004613"/>
    </source>
</evidence>
<gene>
    <name evidence="7" type="ORF">OFUS_LOCUS22462</name>
</gene>
<keyword evidence="2" id="KW-0964">Secreted</keyword>
<feature type="non-terminal residue" evidence="7">
    <location>
        <position position="114"/>
    </location>
</feature>
<dbReference type="Proteomes" id="UP000749559">
    <property type="component" value="Unassembled WGS sequence"/>
</dbReference>
<sequence>MAFLSAVVMLLAMPVLTTALIVDGRPGEWTTWSPCSKTCEGGVQFRKRLCDNPAPANGGSDCLPEELLESRFCNDLKCPVDGRPGEWTTWSQCSKTCGGGVQFRKRLCDNPAPA</sequence>
<dbReference type="AlphaFoldDB" id="A0A8S4PZX6"/>
<dbReference type="InterPro" id="IPR036383">
    <property type="entry name" value="TSP1_rpt_sf"/>
</dbReference>
<dbReference type="EMBL" id="CAIIXF020000011">
    <property type="protein sequence ID" value="CAH1798305.1"/>
    <property type="molecule type" value="Genomic_DNA"/>
</dbReference>
<dbReference type="PROSITE" id="PS50092">
    <property type="entry name" value="TSP1"/>
    <property type="match status" value="2"/>
</dbReference>
<evidence type="ECO:0000256" key="6">
    <source>
        <dbReference type="SAM" id="SignalP"/>
    </source>
</evidence>
<evidence type="ECO:0000256" key="5">
    <source>
        <dbReference type="ARBA" id="ARBA00023157"/>
    </source>
</evidence>
<dbReference type="FunFam" id="2.20.100.10:FF:000001">
    <property type="entry name" value="semaphorin-5A isoform X1"/>
    <property type="match status" value="1"/>
</dbReference>
<protein>
    <submittedName>
        <fullName evidence="7">Uncharacterized protein</fullName>
    </submittedName>
</protein>
<evidence type="ECO:0000313" key="8">
    <source>
        <dbReference type="Proteomes" id="UP000749559"/>
    </source>
</evidence>
<keyword evidence="8" id="KW-1185">Reference proteome</keyword>
<name>A0A8S4PZX6_OWEFU</name>
<evidence type="ECO:0000256" key="4">
    <source>
        <dbReference type="ARBA" id="ARBA00022737"/>
    </source>
</evidence>
<organism evidence="7 8">
    <name type="scientific">Owenia fusiformis</name>
    <name type="common">Polychaete worm</name>
    <dbReference type="NCBI Taxonomy" id="6347"/>
    <lineage>
        <taxon>Eukaryota</taxon>
        <taxon>Metazoa</taxon>
        <taxon>Spiralia</taxon>
        <taxon>Lophotrochozoa</taxon>
        <taxon>Annelida</taxon>
        <taxon>Polychaeta</taxon>
        <taxon>Sedentaria</taxon>
        <taxon>Canalipalpata</taxon>
        <taxon>Sabellida</taxon>
        <taxon>Oweniida</taxon>
        <taxon>Oweniidae</taxon>
        <taxon>Owenia</taxon>
    </lineage>
</organism>
<dbReference type="Pfam" id="PF00090">
    <property type="entry name" value="TSP_1"/>
    <property type="match status" value="2"/>
</dbReference>
<feature type="signal peptide" evidence="6">
    <location>
        <begin position="1"/>
        <end position="19"/>
    </location>
</feature>
<dbReference type="SMART" id="SM00209">
    <property type="entry name" value="TSP1"/>
    <property type="match status" value="2"/>
</dbReference>
<keyword evidence="4" id="KW-0677">Repeat</keyword>
<dbReference type="SUPFAM" id="SSF82895">
    <property type="entry name" value="TSP-1 type 1 repeat"/>
    <property type="match status" value="2"/>
</dbReference>
<evidence type="ECO:0000256" key="2">
    <source>
        <dbReference type="ARBA" id="ARBA00022525"/>
    </source>
</evidence>
<dbReference type="InterPro" id="IPR052065">
    <property type="entry name" value="Compl_asym_regulator"/>
</dbReference>
<evidence type="ECO:0000313" key="7">
    <source>
        <dbReference type="EMBL" id="CAH1798305.1"/>
    </source>
</evidence>
<dbReference type="OrthoDB" id="6273859at2759"/>
<accession>A0A8S4PZX6</accession>
<evidence type="ECO:0000256" key="3">
    <source>
        <dbReference type="ARBA" id="ARBA00022729"/>
    </source>
</evidence>
<dbReference type="Gene3D" id="2.20.100.10">
    <property type="entry name" value="Thrombospondin type-1 (TSP1) repeat"/>
    <property type="match status" value="2"/>
</dbReference>
<dbReference type="PANTHER" id="PTHR22906">
    <property type="entry name" value="PROPERDIN"/>
    <property type="match status" value="1"/>
</dbReference>
<dbReference type="InterPro" id="IPR000884">
    <property type="entry name" value="TSP1_rpt"/>
</dbReference>
<keyword evidence="5" id="KW-1015">Disulfide bond</keyword>
<feature type="chain" id="PRO_5035793879" evidence="6">
    <location>
        <begin position="20"/>
        <end position="114"/>
    </location>
</feature>